<gene>
    <name evidence="4" type="ORF">CHS0354_019099</name>
</gene>
<dbReference type="Proteomes" id="UP001195483">
    <property type="component" value="Unassembled WGS sequence"/>
</dbReference>
<evidence type="ECO:0000259" key="2">
    <source>
        <dbReference type="Pfam" id="PF13676"/>
    </source>
</evidence>
<sequence>MTLKASGVKVVPISLIEEVNRSGPVQIENREELDLLLQFQHEIGTILYFSIEGLREKIILDPQWLIDAQKSLITAEMFIKMKPAITKRWNEFKKKGKLTQELIDAVWTKENKPEFHDNKEHILLLMEHLNIIAKPKSFSTDGNTVTMENYFLEPCMLRTTTPKEVISPKSIPNMESLSVLCYVFTGNFLPSPIFHHLLAACMNHWAIAKKKNSEDLIFCGSCVFDLDSHHGLTVFFIDYIIFAQVTKMSTTEKTPSSKLCIEVREFITIILFNIIGYLGQNLRFELSIRCPKSDGYSEDCLLPFANLKENVDYLCHFHDEPHMIVCYEVLKFWYQEEDQLEYNGHHVWVDVKDMGPQLSHRMAKAVEMAHVVLVCMSDRYKKSKNCRKEATYADEKNKTVIPLKMEQDFTRDGWLGILTADKTSISQ</sequence>
<feature type="domain" description="TIR" evidence="2">
    <location>
        <begin position="338"/>
        <end position="409"/>
    </location>
</feature>
<dbReference type="Gene3D" id="3.40.50.10140">
    <property type="entry name" value="Toll/interleukin-1 receptor homology (TIR) domain"/>
    <property type="match status" value="1"/>
</dbReference>
<dbReference type="GO" id="GO:0007165">
    <property type="term" value="P:signal transduction"/>
    <property type="evidence" value="ECO:0007669"/>
    <property type="project" value="InterPro"/>
</dbReference>
<dbReference type="PANTHER" id="PTHR46270:SF2">
    <property type="entry name" value="TIR DOMAIN-CONTAINING PROTEIN"/>
    <property type="match status" value="1"/>
</dbReference>
<protein>
    <submittedName>
        <fullName evidence="4">Uncharacterized protein</fullName>
    </submittedName>
</protein>
<dbReference type="InterPro" id="IPR032171">
    <property type="entry name" value="COR-A"/>
</dbReference>
<dbReference type="SUPFAM" id="SSF52200">
    <property type="entry name" value="Toll/Interleukin receptor TIR domain"/>
    <property type="match status" value="1"/>
</dbReference>
<dbReference type="EMBL" id="JAEAOA010001185">
    <property type="protein sequence ID" value="KAK3577948.1"/>
    <property type="molecule type" value="Genomic_DNA"/>
</dbReference>
<feature type="domain" description="COR" evidence="3">
    <location>
        <begin position="25"/>
        <end position="136"/>
    </location>
</feature>
<dbReference type="Pfam" id="PF16095">
    <property type="entry name" value="COR-A"/>
    <property type="match status" value="1"/>
</dbReference>
<proteinExistence type="predicted"/>
<reference evidence="4" key="2">
    <citation type="journal article" date="2021" name="Genome Biol. Evol.">
        <title>Developing a high-quality reference genome for a parasitic bivalve with doubly uniparental inheritance (Bivalvia: Unionida).</title>
        <authorList>
            <person name="Smith C.H."/>
        </authorList>
    </citation>
    <scope>NUCLEOTIDE SEQUENCE</scope>
    <source>
        <strain evidence="4">CHS0354</strain>
        <tissue evidence="4">Mantle</tissue>
    </source>
</reference>
<dbReference type="InterPro" id="IPR035897">
    <property type="entry name" value="Toll_tir_struct_dom_sf"/>
</dbReference>
<dbReference type="PANTHER" id="PTHR46270">
    <property type="entry name" value="ARMADILLO-TYPE FOLD-RELATED"/>
    <property type="match status" value="1"/>
</dbReference>
<dbReference type="Pfam" id="PF13676">
    <property type="entry name" value="TIR_2"/>
    <property type="match status" value="1"/>
</dbReference>
<evidence type="ECO:0000313" key="4">
    <source>
        <dbReference type="EMBL" id="KAK3577948.1"/>
    </source>
</evidence>
<comment type="caution">
    <text evidence="4">The sequence shown here is derived from an EMBL/GenBank/DDBJ whole genome shotgun (WGS) entry which is preliminary data.</text>
</comment>
<evidence type="ECO:0000259" key="3">
    <source>
        <dbReference type="Pfam" id="PF16095"/>
    </source>
</evidence>
<keyword evidence="1" id="KW-0677">Repeat</keyword>
<keyword evidence="5" id="KW-1185">Reference proteome</keyword>
<name>A0AAE0VH07_9BIVA</name>
<dbReference type="InterPro" id="IPR000157">
    <property type="entry name" value="TIR_dom"/>
</dbReference>
<evidence type="ECO:0000313" key="5">
    <source>
        <dbReference type="Proteomes" id="UP001195483"/>
    </source>
</evidence>
<evidence type="ECO:0000256" key="1">
    <source>
        <dbReference type="ARBA" id="ARBA00022737"/>
    </source>
</evidence>
<reference evidence="4" key="3">
    <citation type="submission" date="2023-05" db="EMBL/GenBank/DDBJ databases">
        <authorList>
            <person name="Smith C.H."/>
        </authorList>
    </citation>
    <scope>NUCLEOTIDE SEQUENCE</scope>
    <source>
        <strain evidence="4">CHS0354</strain>
        <tissue evidence="4">Mantle</tissue>
    </source>
</reference>
<organism evidence="4 5">
    <name type="scientific">Potamilus streckersoni</name>
    <dbReference type="NCBI Taxonomy" id="2493646"/>
    <lineage>
        <taxon>Eukaryota</taxon>
        <taxon>Metazoa</taxon>
        <taxon>Spiralia</taxon>
        <taxon>Lophotrochozoa</taxon>
        <taxon>Mollusca</taxon>
        <taxon>Bivalvia</taxon>
        <taxon>Autobranchia</taxon>
        <taxon>Heteroconchia</taxon>
        <taxon>Palaeoheterodonta</taxon>
        <taxon>Unionida</taxon>
        <taxon>Unionoidea</taxon>
        <taxon>Unionidae</taxon>
        <taxon>Ambleminae</taxon>
        <taxon>Lampsilini</taxon>
        <taxon>Potamilus</taxon>
    </lineage>
</organism>
<dbReference type="AlphaFoldDB" id="A0AAE0VH07"/>
<accession>A0AAE0VH07</accession>
<reference evidence="4" key="1">
    <citation type="journal article" date="2021" name="Genome Biol. Evol.">
        <title>A High-Quality Reference Genome for a Parasitic Bivalve with Doubly Uniparental Inheritance (Bivalvia: Unionida).</title>
        <authorList>
            <person name="Smith C.H."/>
        </authorList>
    </citation>
    <scope>NUCLEOTIDE SEQUENCE</scope>
    <source>
        <strain evidence="4">CHS0354</strain>
    </source>
</reference>